<evidence type="ECO:0000256" key="3">
    <source>
        <dbReference type="ARBA" id="ARBA00022516"/>
    </source>
</evidence>
<feature type="transmembrane region" description="Helical" evidence="12">
    <location>
        <begin position="168"/>
        <end position="190"/>
    </location>
</feature>
<dbReference type="Pfam" id="PF01066">
    <property type="entry name" value="CDP-OH_P_transf"/>
    <property type="match status" value="1"/>
</dbReference>
<evidence type="ECO:0000256" key="7">
    <source>
        <dbReference type="ARBA" id="ARBA00023098"/>
    </source>
</evidence>
<dbReference type="GO" id="GO:0008654">
    <property type="term" value="P:phospholipid biosynthetic process"/>
    <property type="evidence" value="ECO:0007669"/>
    <property type="project" value="UniProtKB-KW"/>
</dbReference>
<dbReference type="InterPro" id="IPR048254">
    <property type="entry name" value="CDP_ALCOHOL_P_TRANSF_CS"/>
</dbReference>
<evidence type="ECO:0000256" key="4">
    <source>
        <dbReference type="ARBA" id="ARBA00022679"/>
    </source>
</evidence>
<name>A0A3E0EMC7_9FLAO</name>
<comment type="caution">
    <text evidence="13">The sequence shown here is derived from an EMBL/GenBank/DDBJ whole genome shotgun (WGS) entry which is preliminary data.</text>
</comment>
<feature type="transmembrane region" description="Helical" evidence="12">
    <location>
        <begin position="202"/>
        <end position="230"/>
    </location>
</feature>
<evidence type="ECO:0000256" key="9">
    <source>
        <dbReference type="ARBA" id="ARBA00023209"/>
    </source>
</evidence>
<comment type="subcellular location">
    <subcellularLocation>
        <location evidence="1">Membrane</location>
        <topology evidence="1">Multi-pass membrane protein</topology>
    </subcellularLocation>
</comment>
<protein>
    <submittedName>
        <fullName evidence="13">CDP-diacylglycerol--serine O-phosphatidyltransferase</fullName>
    </submittedName>
</protein>
<dbReference type="InterPro" id="IPR000462">
    <property type="entry name" value="CDP-OH_P_trans"/>
</dbReference>
<keyword evidence="7" id="KW-0443">Lipid metabolism</keyword>
<evidence type="ECO:0000256" key="5">
    <source>
        <dbReference type="ARBA" id="ARBA00022692"/>
    </source>
</evidence>
<evidence type="ECO:0000256" key="12">
    <source>
        <dbReference type="SAM" id="Phobius"/>
    </source>
</evidence>
<keyword evidence="8 12" id="KW-0472">Membrane</keyword>
<evidence type="ECO:0000256" key="10">
    <source>
        <dbReference type="ARBA" id="ARBA00023264"/>
    </source>
</evidence>
<keyword evidence="5 12" id="KW-0812">Transmembrane</keyword>
<keyword evidence="3" id="KW-0444">Lipid biosynthesis</keyword>
<feature type="transmembrane region" description="Helical" evidence="12">
    <location>
        <begin position="129"/>
        <end position="148"/>
    </location>
</feature>
<dbReference type="OrthoDB" id="9777147at2"/>
<dbReference type="PANTHER" id="PTHR14269:SF61">
    <property type="entry name" value="CDP-DIACYLGLYCEROL--SERINE O-PHOSPHATIDYLTRANSFERASE"/>
    <property type="match status" value="1"/>
</dbReference>
<dbReference type="GO" id="GO:0016780">
    <property type="term" value="F:phosphotransferase activity, for other substituted phosphate groups"/>
    <property type="evidence" value="ECO:0007669"/>
    <property type="project" value="InterPro"/>
</dbReference>
<dbReference type="InterPro" id="IPR043130">
    <property type="entry name" value="CDP-OH_PTrfase_TM_dom"/>
</dbReference>
<dbReference type="PROSITE" id="PS00379">
    <property type="entry name" value="CDP_ALCOHOL_P_TRANSF"/>
    <property type="match status" value="1"/>
</dbReference>
<proteinExistence type="inferred from homology"/>
<organism evidence="13 14">
    <name type="scientific">Flavobacterium aquicola</name>
    <dbReference type="NCBI Taxonomy" id="1682742"/>
    <lineage>
        <taxon>Bacteria</taxon>
        <taxon>Pseudomonadati</taxon>
        <taxon>Bacteroidota</taxon>
        <taxon>Flavobacteriia</taxon>
        <taxon>Flavobacteriales</taxon>
        <taxon>Flavobacteriaceae</taxon>
        <taxon>Flavobacterium</taxon>
    </lineage>
</organism>
<evidence type="ECO:0000313" key="13">
    <source>
        <dbReference type="EMBL" id="REG98296.1"/>
    </source>
</evidence>
<keyword evidence="14" id="KW-1185">Reference proteome</keyword>
<gene>
    <name evidence="13" type="ORF">C8P67_107223</name>
</gene>
<dbReference type="Proteomes" id="UP000257136">
    <property type="component" value="Unassembled WGS sequence"/>
</dbReference>
<keyword evidence="4 11" id="KW-0808">Transferase</keyword>
<keyword evidence="6 12" id="KW-1133">Transmembrane helix</keyword>
<reference evidence="13 14" key="1">
    <citation type="submission" date="2018-08" db="EMBL/GenBank/DDBJ databases">
        <title>Genomic Encyclopedia of Archaeal and Bacterial Type Strains, Phase II (KMG-II): from individual species to whole genera.</title>
        <authorList>
            <person name="Goeker M."/>
        </authorList>
    </citation>
    <scope>NUCLEOTIDE SEQUENCE [LARGE SCALE GENOMIC DNA]</scope>
    <source>
        <strain evidence="13 14">DSM 100880</strain>
    </source>
</reference>
<feature type="transmembrane region" description="Helical" evidence="12">
    <location>
        <begin position="7"/>
        <end position="27"/>
    </location>
</feature>
<feature type="transmembrane region" description="Helical" evidence="12">
    <location>
        <begin position="33"/>
        <end position="55"/>
    </location>
</feature>
<accession>A0A3E0EMC7</accession>
<evidence type="ECO:0000256" key="11">
    <source>
        <dbReference type="RuleBase" id="RU003750"/>
    </source>
</evidence>
<dbReference type="GO" id="GO:0016020">
    <property type="term" value="C:membrane"/>
    <property type="evidence" value="ECO:0007669"/>
    <property type="project" value="UniProtKB-SubCell"/>
</dbReference>
<comment type="similarity">
    <text evidence="2 11">Belongs to the CDP-alcohol phosphatidyltransferase class-I family.</text>
</comment>
<keyword evidence="10" id="KW-1208">Phospholipid metabolism</keyword>
<dbReference type="InterPro" id="IPR050324">
    <property type="entry name" value="CDP-alcohol_PTase-I"/>
</dbReference>
<dbReference type="PROSITE" id="PS51257">
    <property type="entry name" value="PROKAR_LIPOPROTEIN"/>
    <property type="match status" value="1"/>
</dbReference>
<dbReference type="Gene3D" id="1.20.120.1760">
    <property type="match status" value="1"/>
</dbReference>
<evidence type="ECO:0000256" key="1">
    <source>
        <dbReference type="ARBA" id="ARBA00004141"/>
    </source>
</evidence>
<keyword evidence="9" id="KW-0594">Phospholipid biosynthesis</keyword>
<evidence type="ECO:0000256" key="2">
    <source>
        <dbReference type="ARBA" id="ARBA00010441"/>
    </source>
</evidence>
<evidence type="ECO:0000313" key="14">
    <source>
        <dbReference type="Proteomes" id="UP000257136"/>
    </source>
</evidence>
<dbReference type="PANTHER" id="PTHR14269">
    <property type="entry name" value="CDP-DIACYLGLYCEROL--GLYCEROL-3-PHOSPHATE 3-PHOSPHATIDYLTRANSFERASE-RELATED"/>
    <property type="match status" value="1"/>
</dbReference>
<evidence type="ECO:0000256" key="6">
    <source>
        <dbReference type="ARBA" id="ARBA00022989"/>
    </source>
</evidence>
<dbReference type="EMBL" id="QUNI01000007">
    <property type="protein sequence ID" value="REG98296.1"/>
    <property type="molecule type" value="Genomic_DNA"/>
</dbReference>
<sequence length="240" mass="26912">MNIKKHIPNTITLLNLFCGCIAVIFVSKDQFEMAFYFVGLGIFLDFFDGFFARLFKVSGPLGLQLDSLADMVTSGVVPGFVMFKMMLSSNVNMSEGYLQCFPYLGFIITLGSCMRLAKFNIDTRQTDSFIGLPTPANALFILSLPLVLEYYSAGSLLVIEVLTEKWVLLTITLFSAYILNAEIPLFSLKIKKFNFKDNALQIVFLAIAVLLLVSLNYLAIPLIIIFYVLLSVINNKFLKK</sequence>
<feature type="transmembrane region" description="Helical" evidence="12">
    <location>
        <begin position="96"/>
        <end position="117"/>
    </location>
</feature>
<dbReference type="RefSeq" id="WP_115813753.1">
    <property type="nucleotide sequence ID" value="NZ_QUNI01000007.1"/>
</dbReference>
<dbReference type="AlphaFoldDB" id="A0A3E0EMC7"/>
<evidence type="ECO:0000256" key="8">
    <source>
        <dbReference type="ARBA" id="ARBA00023136"/>
    </source>
</evidence>